<dbReference type="SUPFAM" id="SSF53335">
    <property type="entry name" value="S-adenosyl-L-methionine-dependent methyltransferases"/>
    <property type="match status" value="1"/>
</dbReference>
<name>A0ABQ6N2I9_9STRA</name>
<evidence type="ECO:0000313" key="1">
    <source>
        <dbReference type="EMBL" id="GMI37965.1"/>
    </source>
</evidence>
<dbReference type="Pfam" id="PF13578">
    <property type="entry name" value="Methyltransf_24"/>
    <property type="match status" value="1"/>
</dbReference>
<keyword evidence="2" id="KW-1185">Reference proteome</keyword>
<dbReference type="Gene3D" id="3.40.50.150">
    <property type="entry name" value="Vaccinia Virus protein VP39"/>
    <property type="match status" value="1"/>
</dbReference>
<comment type="caution">
    <text evidence="1">The sequence shown here is derived from an EMBL/GenBank/DDBJ whole genome shotgun (WGS) entry which is preliminary data.</text>
</comment>
<sequence>MGKLLSEVHHLSGEIKRLTKNSFTATLDQAKPNFVPQAAVTLVSNLPILAQGDYDQSFAFHEYLSRHPDSPLPMLFPPTQEPHILEPKNPLRTGETHRRAVAPGHQDHALVAAVERALLAPLALPQSVLSLPGMSSALIRQFLNSLASSFPPSSISYLEIGVYLGSTLVSSATSNENRYTSLVAIDNFAEFDEDGRNHEKLFANLNSLLHPDVVSRLTFMNQDCWAAAKELANNKEPVNVYLYDGPHDEHDHYRALADFYQLMANDFVFIVDDYNQERVQAGTKRALDSLSGELEVLAEYENLSRWNGDLEGWWDGIGVFVLRRRNANEAGGEL</sequence>
<gene>
    <name evidence="1" type="ORF">TeGR_g1100</name>
</gene>
<proteinExistence type="predicted"/>
<reference evidence="1 2" key="1">
    <citation type="journal article" date="2023" name="Commun. Biol.">
        <title>Genome analysis of Parmales, the sister group of diatoms, reveals the evolutionary specialization of diatoms from phago-mixotrophs to photoautotrophs.</title>
        <authorList>
            <person name="Ban H."/>
            <person name="Sato S."/>
            <person name="Yoshikawa S."/>
            <person name="Yamada K."/>
            <person name="Nakamura Y."/>
            <person name="Ichinomiya M."/>
            <person name="Sato N."/>
            <person name="Blanc-Mathieu R."/>
            <person name="Endo H."/>
            <person name="Kuwata A."/>
            <person name="Ogata H."/>
        </authorList>
    </citation>
    <scope>NUCLEOTIDE SEQUENCE [LARGE SCALE GENOMIC DNA]</scope>
</reference>
<dbReference type="Proteomes" id="UP001165060">
    <property type="component" value="Unassembled WGS sequence"/>
</dbReference>
<dbReference type="EMBL" id="BRYB01002004">
    <property type="protein sequence ID" value="GMI37965.1"/>
    <property type="molecule type" value="Genomic_DNA"/>
</dbReference>
<protein>
    <submittedName>
        <fullName evidence="1">Uncharacterized protein</fullName>
    </submittedName>
</protein>
<evidence type="ECO:0000313" key="2">
    <source>
        <dbReference type="Proteomes" id="UP001165060"/>
    </source>
</evidence>
<dbReference type="InterPro" id="IPR029063">
    <property type="entry name" value="SAM-dependent_MTases_sf"/>
</dbReference>
<organism evidence="1 2">
    <name type="scientific">Tetraparma gracilis</name>
    <dbReference type="NCBI Taxonomy" id="2962635"/>
    <lineage>
        <taxon>Eukaryota</taxon>
        <taxon>Sar</taxon>
        <taxon>Stramenopiles</taxon>
        <taxon>Ochrophyta</taxon>
        <taxon>Bolidophyceae</taxon>
        <taxon>Parmales</taxon>
        <taxon>Triparmaceae</taxon>
        <taxon>Tetraparma</taxon>
    </lineage>
</organism>
<accession>A0ABQ6N2I9</accession>